<name>A0ABP7ZDU5_9MICO</name>
<dbReference type="SUPFAM" id="SSF51445">
    <property type="entry name" value="(Trans)glycosidases"/>
    <property type="match status" value="1"/>
</dbReference>
<dbReference type="RefSeq" id="WP_344789947.1">
    <property type="nucleotide sequence ID" value="NZ_BAABBV010000001.1"/>
</dbReference>
<evidence type="ECO:0000259" key="1">
    <source>
        <dbReference type="SMART" id="SM00642"/>
    </source>
</evidence>
<dbReference type="InterPro" id="IPR017853">
    <property type="entry name" value="GH"/>
</dbReference>
<dbReference type="SMART" id="SM00642">
    <property type="entry name" value="Aamy"/>
    <property type="match status" value="1"/>
</dbReference>
<dbReference type="PANTHER" id="PTHR10357">
    <property type="entry name" value="ALPHA-AMYLASE FAMILY MEMBER"/>
    <property type="match status" value="1"/>
</dbReference>
<organism evidence="2 3">
    <name type="scientific">Gryllotalpicola daejeonensis</name>
    <dbReference type="NCBI Taxonomy" id="993087"/>
    <lineage>
        <taxon>Bacteria</taxon>
        <taxon>Bacillati</taxon>
        <taxon>Actinomycetota</taxon>
        <taxon>Actinomycetes</taxon>
        <taxon>Micrococcales</taxon>
        <taxon>Microbacteriaceae</taxon>
        <taxon>Gryllotalpicola</taxon>
    </lineage>
</organism>
<evidence type="ECO:0000313" key="3">
    <source>
        <dbReference type="Proteomes" id="UP001415169"/>
    </source>
</evidence>
<accession>A0ABP7ZDU5</accession>
<keyword evidence="3" id="KW-1185">Reference proteome</keyword>
<sequence length="702" mass="77068">MPANSYRLQLSSEFTLRDAAAQVPYLARLGVDWLYLSPLLEAASGSSHGYDVVDHGRVDASRGGAEGLRLLAETAHAAGLGVLVDIVPNHMGVADPEANLWWRDVLEHGQASPFAAFFDVDWEAGDGRVRTWPDEVNYRRFFAVNDLAALRVEDRRVFDATHGEIVRWVEDGLVDGLRVDHPDGLRDPGQYLERLADAAHGVPIWVEKILEGDEQLPPQWPALGTTGYDALRLIDRVFIDARGEAELTRVADESAGAPLDWRAIAADQKREVARGMLHPDVARIARELGATPDDGTEDAIVELAAALGVYRTYLPFGAEHLERAAAAASAHRSDLGDAIARVARALGDPANPGAARFQQTSGMIMAKGVEDSAFYRYPRLTGLNEVGGDPSWFAVGVDQFHELQAQRLERLPESMTTLTTHDTKRSEDTRARIATIAEIPGKWAALVRSLRSLVDTGDAPLEELVWQAVLGAWPATPERLVDYALKAAREEGDVTSWLHRDEAFEARLVELVHAAFDDERVHRLIEDFSTRITPAGWSNGLGMKLLQLLGPGMPDVYQGTERWDRSLVDPDNRRPVDYAASAELLARLDGGWLPPVDGSGAAKLLLVSRALRLRRDRPELLRGYEPVRADGPKADHLVAFDREGVVALATRLPLTLKADGGWNADTVVALRGRDELTGRRFDGRVPLGTLFSHYPVALVVTE</sequence>
<proteinExistence type="predicted"/>
<dbReference type="InterPro" id="IPR006047">
    <property type="entry name" value="GH13_cat_dom"/>
</dbReference>
<dbReference type="Pfam" id="PF00128">
    <property type="entry name" value="Alpha-amylase"/>
    <property type="match status" value="1"/>
</dbReference>
<reference evidence="2" key="2">
    <citation type="submission" date="2023-12" db="EMBL/GenBank/DDBJ databases">
        <authorList>
            <person name="Sun Q."/>
            <person name="Inoue M."/>
        </authorList>
    </citation>
    <scope>NUCLEOTIDE SEQUENCE</scope>
    <source>
        <strain evidence="2">JCM 17590</strain>
    </source>
</reference>
<dbReference type="PANTHER" id="PTHR10357:SF216">
    <property type="entry name" value="MALTOOLIGOSYL TREHALOSE SYNTHASE-RELATED"/>
    <property type="match status" value="1"/>
</dbReference>
<dbReference type="EMBL" id="BAABBV010000001">
    <property type="protein sequence ID" value="GAA4154764.1"/>
    <property type="molecule type" value="Genomic_DNA"/>
</dbReference>
<dbReference type="NCBIfam" id="TIGR02401">
    <property type="entry name" value="trehalose_TreY"/>
    <property type="match status" value="1"/>
</dbReference>
<dbReference type="InterPro" id="IPR012767">
    <property type="entry name" value="Trehalose_TreY"/>
</dbReference>
<comment type="caution">
    <text evidence="2">The sequence shown here is derived from an EMBL/GenBank/DDBJ whole genome shotgun (WGS) entry which is preliminary data.</text>
</comment>
<evidence type="ECO:0000313" key="2">
    <source>
        <dbReference type="EMBL" id="GAA4154764.1"/>
    </source>
</evidence>
<feature type="domain" description="Glycosyl hydrolase family 13 catalytic" evidence="1">
    <location>
        <begin position="3"/>
        <end position="367"/>
    </location>
</feature>
<gene>
    <name evidence="2" type="primary">treY</name>
    <name evidence="2" type="ORF">GCM10022286_02740</name>
</gene>
<reference evidence="2" key="1">
    <citation type="journal article" date="2014" name="Int. J. Syst. Evol. Microbiol.">
        <title>Complete genome of a new Firmicutes species belonging to the dominant human colonic microbiota ('Ruminococcus bicirculans') reveals two chromosomes and a selective capacity to utilize plant glucans.</title>
        <authorList>
            <consortium name="NISC Comparative Sequencing Program"/>
            <person name="Wegmann U."/>
            <person name="Louis P."/>
            <person name="Goesmann A."/>
            <person name="Henrissat B."/>
            <person name="Duncan S.H."/>
            <person name="Flint H.J."/>
        </authorList>
    </citation>
    <scope>NUCLEOTIDE SEQUENCE</scope>
    <source>
        <strain evidence="2">JCM 17590</strain>
    </source>
</reference>
<protein>
    <submittedName>
        <fullName evidence="2">Malto-oligosyltrehalose synthase</fullName>
    </submittedName>
</protein>
<dbReference type="Gene3D" id="3.30.1590.10">
    <property type="entry name" value="Maltooligosyl trehalose synthase, domain 2"/>
    <property type="match status" value="1"/>
</dbReference>
<dbReference type="Gene3D" id="3.20.20.80">
    <property type="entry name" value="Glycosidases"/>
    <property type="match status" value="4"/>
</dbReference>
<dbReference type="Proteomes" id="UP001415169">
    <property type="component" value="Unassembled WGS sequence"/>
</dbReference>
<dbReference type="CDD" id="cd11336">
    <property type="entry name" value="AmyAc_MTSase"/>
    <property type="match status" value="1"/>
</dbReference>